<keyword evidence="20" id="KW-1185">Reference proteome</keyword>
<evidence type="ECO:0000313" key="19">
    <source>
        <dbReference type="Proteomes" id="UP000037716"/>
    </source>
</evidence>
<reference evidence="17 19" key="1">
    <citation type="submission" date="2015-07" db="EMBL/GenBank/DDBJ databases">
        <title>Genome of Polaribacter dokdonenesis DSW-5, isolated from seawater off Dokdo in Korea.</title>
        <authorList>
            <person name="Yoon K."/>
            <person name="Song J.Y."/>
            <person name="Kim J.F."/>
        </authorList>
    </citation>
    <scope>NUCLEOTIDE SEQUENCE [LARGE SCALE GENOMIC DNA]</scope>
    <source>
        <strain evidence="17 19">DSW-5</strain>
    </source>
</reference>
<evidence type="ECO:0000256" key="13">
    <source>
        <dbReference type="ARBA" id="ARBA00022993"/>
    </source>
</evidence>
<dbReference type="GO" id="GO:0015937">
    <property type="term" value="P:coenzyme A biosynthetic process"/>
    <property type="evidence" value="ECO:0007669"/>
    <property type="project" value="UniProtKB-UniRule"/>
</dbReference>
<evidence type="ECO:0000256" key="14">
    <source>
        <dbReference type="ARBA" id="ARBA00038036"/>
    </source>
</evidence>
<keyword evidence="13 16" id="KW-0173">Coenzyme A biosynthesis</keyword>
<evidence type="ECO:0000256" key="6">
    <source>
        <dbReference type="ARBA" id="ARBA00012102"/>
    </source>
</evidence>
<dbReference type="EC" id="2.7.1.33" evidence="6 16"/>
<evidence type="ECO:0000256" key="2">
    <source>
        <dbReference type="ARBA" id="ARBA00001958"/>
    </source>
</evidence>
<dbReference type="RefSeq" id="WP_053973343.1">
    <property type="nucleotide sequence ID" value="NZ_FNUE01000001.1"/>
</dbReference>
<dbReference type="GO" id="GO:0046872">
    <property type="term" value="F:metal ion binding"/>
    <property type="evidence" value="ECO:0007669"/>
    <property type="project" value="UniProtKB-KW"/>
</dbReference>
<dbReference type="GO" id="GO:0004594">
    <property type="term" value="F:pantothenate kinase activity"/>
    <property type="evidence" value="ECO:0007669"/>
    <property type="project" value="UniProtKB-UniRule"/>
</dbReference>
<dbReference type="AlphaFoldDB" id="A0A0M9CEW5"/>
<evidence type="ECO:0000313" key="17">
    <source>
        <dbReference type="EMBL" id="KOY51122.1"/>
    </source>
</evidence>
<comment type="function">
    <text evidence="16">Catalyzes the phosphorylation of pantothenate (Pan), the first step in CoA biosynthesis.</text>
</comment>
<evidence type="ECO:0000256" key="11">
    <source>
        <dbReference type="ARBA" id="ARBA00022840"/>
    </source>
</evidence>
<evidence type="ECO:0000313" key="20">
    <source>
        <dbReference type="Proteomes" id="UP000183071"/>
    </source>
</evidence>
<evidence type="ECO:0000256" key="4">
    <source>
        <dbReference type="ARBA" id="ARBA00005225"/>
    </source>
</evidence>
<evidence type="ECO:0000256" key="7">
    <source>
        <dbReference type="ARBA" id="ARBA00022490"/>
    </source>
</evidence>
<protein>
    <recommendedName>
        <fullName evidence="15 16">Type III pantothenate kinase</fullName>
        <ecNumber evidence="6 16">2.7.1.33</ecNumber>
    </recommendedName>
    <alternativeName>
        <fullName evidence="16">PanK-III</fullName>
    </alternativeName>
    <alternativeName>
        <fullName evidence="16">Pantothenic acid kinase</fullName>
    </alternativeName>
</protein>
<dbReference type="NCBIfam" id="TIGR00671">
    <property type="entry name" value="baf"/>
    <property type="match status" value="1"/>
</dbReference>
<dbReference type="SUPFAM" id="SSF53067">
    <property type="entry name" value="Actin-like ATPase domain"/>
    <property type="match status" value="2"/>
</dbReference>
<feature type="binding site" evidence="16">
    <location>
        <position position="119"/>
    </location>
    <ligand>
        <name>ATP</name>
        <dbReference type="ChEBI" id="CHEBI:30616"/>
    </ligand>
</feature>
<comment type="catalytic activity">
    <reaction evidence="1 16">
        <text>(R)-pantothenate + ATP = (R)-4'-phosphopantothenate + ADP + H(+)</text>
        <dbReference type="Rhea" id="RHEA:16373"/>
        <dbReference type="ChEBI" id="CHEBI:10986"/>
        <dbReference type="ChEBI" id="CHEBI:15378"/>
        <dbReference type="ChEBI" id="CHEBI:29032"/>
        <dbReference type="ChEBI" id="CHEBI:30616"/>
        <dbReference type="ChEBI" id="CHEBI:456216"/>
        <dbReference type="EC" id="2.7.1.33"/>
    </reaction>
</comment>
<evidence type="ECO:0000256" key="3">
    <source>
        <dbReference type="ARBA" id="ARBA00004496"/>
    </source>
</evidence>
<keyword evidence="12 16" id="KW-0630">Potassium</keyword>
<dbReference type="PANTHER" id="PTHR34265:SF1">
    <property type="entry name" value="TYPE III PANTOTHENATE KINASE"/>
    <property type="match status" value="1"/>
</dbReference>
<dbReference type="Proteomes" id="UP000183071">
    <property type="component" value="Unassembled WGS sequence"/>
</dbReference>
<dbReference type="InterPro" id="IPR004619">
    <property type="entry name" value="Type_III_PanK"/>
</dbReference>
<dbReference type="Gene3D" id="3.30.420.40">
    <property type="match status" value="2"/>
</dbReference>
<proteinExistence type="inferred from homology"/>
<evidence type="ECO:0000256" key="8">
    <source>
        <dbReference type="ARBA" id="ARBA00022679"/>
    </source>
</evidence>
<comment type="pathway">
    <text evidence="4 16">Cofactor biosynthesis; coenzyme A biosynthesis; CoA from (R)-pantothenate: step 1/5.</text>
</comment>
<feature type="binding site" evidence="16">
    <location>
        <begin position="6"/>
        <end position="13"/>
    </location>
    <ligand>
        <name>ATP</name>
        <dbReference type="ChEBI" id="CHEBI:30616"/>
    </ligand>
</feature>
<feature type="binding site" evidence="16">
    <location>
        <position position="86"/>
    </location>
    <ligand>
        <name>substrate</name>
    </ligand>
</feature>
<sequence>MNLAIDVGNTRVKAAVFEGDKLLVIQYFKREEIIIELKKIFKTYQIKEAIIANVASVSSEVLEEINNIVRLTRVNSIMKLPFINKYATPHTLGLDRLALVFGAVLKYENQNTLIIDAGTCITYDFVDKENKYFGGAISPGLEMRYKSLNHFTSKLPLLEVAIPNQFVGNSTKESIHSGVVNGLLQEIEGVISQYKNKYSDLTVVLTGGDTNFLSKQLKSSIFANQNFLLEGLNRILIFNNNK</sequence>
<comment type="subunit">
    <text evidence="5 16">Homodimer.</text>
</comment>
<reference evidence="18 20" key="2">
    <citation type="submission" date="2016-10" db="EMBL/GenBank/DDBJ databases">
        <authorList>
            <person name="Varghese N."/>
            <person name="Submissions S."/>
        </authorList>
    </citation>
    <scope>NUCLEOTIDE SEQUENCE [LARGE SCALE GENOMIC DNA]</scope>
    <source>
        <strain evidence="18 20">DSW-5</strain>
    </source>
</reference>
<keyword evidence="11 16" id="KW-0067">ATP-binding</keyword>
<dbReference type="GO" id="GO:0005737">
    <property type="term" value="C:cytoplasm"/>
    <property type="evidence" value="ECO:0007669"/>
    <property type="project" value="UniProtKB-SubCell"/>
</dbReference>
<feature type="binding site" evidence="16">
    <location>
        <begin position="93"/>
        <end position="96"/>
    </location>
    <ligand>
        <name>substrate</name>
    </ligand>
</feature>
<dbReference type="InterPro" id="IPR043129">
    <property type="entry name" value="ATPase_NBD"/>
</dbReference>
<feature type="binding site" evidence="16">
    <location>
        <position position="116"/>
    </location>
    <ligand>
        <name>K(+)</name>
        <dbReference type="ChEBI" id="CHEBI:29103"/>
    </ligand>
</feature>
<evidence type="ECO:0000256" key="9">
    <source>
        <dbReference type="ARBA" id="ARBA00022741"/>
    </source>
</evidence>
<evidence type="ECO:0000256" key="15">
    <source>
        <dbReference type="ARBA" id="ARBA00040883"/>
    </source>
</evidence>
<comment type="cofactor">
    <cofactor evidence="16">
        <name>NH4(+)</name>
        <dbReference type="ChEBI" id="CHEBI:28938"/>
    </cofactor>
    <cofactor evidence="16">
        <name>K(+)</name>
        <dbReference type="ChEBI" id="CHEBI:29103"/>
    </cofactor>
    <text evidence="16">A monovalent cation. Ammonium or potassium.</text>
</comment>
<dbReference type="STRING" id="1300348.I602_682"/>
<keyword evidence="7 16" id="KW-0963">Cytoplasm</keyword>
<dbReference type="EMBL" id="FNUE01000001">
    <property type="protein sequence ID" value="SEE18245.1"/>
    <property type="molecule type" value="Genomic_DNA"/>
</dbReference>
<name>A0A0M9CEW5_9FLAO</name>
<keyword evidence="10 16" id="KW-0418">Kinase</keyword>
<evidence type="ECO:0000256" key="16">
    <source>
        <dbReference type="HAMAP-Rule" id="MF_01274"/>
    </source>
</evidence>
<evidence type="ECO:0000313" key="18">
    <source>
        <dbReference type="EMBL" id="SEE18245.1"/>
    </source>
</evidence>
<evidence type="ECO:0000256" key="5">
    <source>
        <dbReference type="ARBA" id="ARBA00011738"/>
    </source>
</evidence>
<dbReference type="PATRIC" id="fig|1300348.6.peg.681"/>
<evidence type="ECO:0000256" key="1">
    <source>
        <dbReference type="ARBA" id="ARBA00001206"/>
    </source>
</evidence>
<dbReference type="OrthoDB" id="9804707at2"/>
<keyword evidence="16" id="KW-0479">Metal-binding</keyword>
<dbReference type="NCBIfam" id="NF009853">
    <property type="entry name" value="PRK13320.1-5"/>
    <property type="match status" value="1"/>
</dbReference>
<feature type="binding site" evidence="16">
    <location>
        <position position="171"/>
    </location>
    <ligand>
        <name>substrate</name>
    </ligand>
</feature>
<feature type="active site" description="Proton acceptor" evidence="16">
    <location>
        <position position="95"/>
    </location>
</feature>
<comment type="subcellular location">
    <subcellularLocation>
        <location evidence="3 16">Cytoplasm</location>
    </subcellularLocation>
</comment>
<evidence type="ECO:0000256" key="12">
    <source>
        <dbReference type="ARBA" id="ARBA00022958"/>
    </source>
</evidence>
<comment type="cofactor">
    <cofactor evidence="2">
        <name>K(+)</name>
        <dbReference type="ChEBI" id="CHEBI:29103"/>
    </cofactor>
</comment>
<dbReference type="CDD" id="cd24015">
    <property type="entry name" value="ASKHA_NBD_PanK-III"/>
    <property type="match status" value="1"/>
</dbReference>
<dbReference type="UniPathway" id="UPA00241">
    <property type="reaction ID" value="UER00352"/>
</dbReference>
<comment type="caution">
    <text evidence="17">The sequence shown here is derived from an EMBL/GenBank/DDBJ whole genome shotgun (WGS) entry which is preliminary data.</text>
</comment>
<dbReference type="HAMAP" id="MF_01274">
    <property type="entry name" value="Pantothen_kinase_3"/>
    <property type="match status" value="1"/>
</dbReference>
<dbReference type="GO" id="GO:0005524">
    <property type="term" value="F:ATP binding"/>
    <property type="evidence" value="ECO:0007669"/>
    <property type="project" value="UniProtKB-UniRule"/>
</dbReference>
<keyword evidence="9 16" id="KW-0547">Nucleotide-binding</keyword>
<dbReference type="Proteomes" id="UP000037716">
    <property type="component" value="Unassembled WGS sequence"/>
</dbReference>
<dbReference type="EMBL" id="LGBR01000001">
    <property type="protein sequence ID" value="KOY51122.1"/>
    <property type="molecule type" value="Genomic_DNA"/>
</dbReference>
<dbReference type="Pfam" id="PF03309">
    <property type="entry name" value="Pan_kinase"/>
    <property type="match status" value="1"/>
</dbReference>
<gene>
    <name evidence="16" type="primary">coaX</name>
    <name evidence="17" type="ORF">I602_682</name>
    <name evidence="18" type="ORF">SAMN05444353_1097</name>
</gene>
<evidence type="ECO:0000256" key="10">
    <source>
        <dbReference type="ARBA" id="ARBA00022777"/>
    </source>
</evidence>
<dbReference type="PANTHER" id="PTHR34265">
    <property type="entry name" value="TYPE III PANTOTHENATE KINASE"/>
    <property type="match status" value="1"/>
</dbReference>
<organism evidence="17 19">
    <name type="scientific">Polaribacter dokdonensis DSW-5</name>
    <dbReference type="NCBI Taxonomy" id="1300348"/>
    <lineage>
        <taxon>Bacteria</taxon>
        <taxon>Pseudomonadati</taxon>
        <taxon>Bacteroidota</taxon>
        <taxon>Flavobacteriia</taxon>
        <taxon>Flavobacteriales</taxon>
        <taxon>Flavobacteriaceae</taxon>
    </lineage>
</organism>
<keyword evidence="8 16" id="KW-0808">Transferase</keyword>
<comment type="similarity">
    <text evidence="14 16">Belongs to the type III pantothenate kinase family.</text>
</comment>
<accession>A0A0M9CEW5</accession>